<keyword evidence="6 10" id="KW-0133">Cell shape</keyword>
<dbReference type="InterPro" id="IPR004101">
    <property type="entry name" value="Mur_ligase_C"/>
</dbReference>
<dbReference type="Pfam" id="PF02875">
    <property type="entry name" value="Mur_ligase_C"/>
    <property type="match status" value="1"/>
</dbReference>
<keyword evidence="8 10" id="KW-0131">Cell cycle</keyword>
<sequence length="490" mass="50043">MTPSAAAKADPPAPLWTAAEAVRATGGRTDGNWRASGVSIDSRTAQPGDLFVALQGPSFDGHDFVAAALETGAAAAVVSRAPEDGASGIDPARLLVVEDTMAALEGLGRFARSRARDVRVVGVTGSVGKTGTKEMLALALASLGPTHATQGNLNNHWGVPLTLARMPADSRFAVIEMGMNHAGEIAPLSRMARPDVAVITAIAPAHIEHLGSEEAIADAKAEMFEGLATGGTAILPRDSRHYRRLRRAALAAGAGKTVGFGDHVESTARLLDVALDPGNVRVFMISDGAPLGYRLGADGRHWAVNSLAVIAAVQALGVDPVACLGGLGRVRPPKGRGARQDVVVPGGTAHLIDESYNASPAAVRAALGTLAMVRPGKTGRRIAVLGDMLELGEAGPALHAGLAAALTDHRIDTVFTAGPLMGHLDAILPERLRGGHAASAADLAPRVAAALRPGDVVMVKGSLGSRMSTVVQAILNPANAADTPKDDSAA</sequence>
<dbReference type="InterPro" id="IPR036565">
    <property type="entry name" value="Mur-like_cat_sf"/>
</dbReference>
<dbReference type="GO" id="GO:0005737">
    <property type="term" value="C:cytoplasm"/>
    <property type="evidence" value="ECO:0007669"/>
    <property type="project" value="UniProtKB-SubCell"/>
</dbReference>
<evidence type="ECO:0000256" key="11">
    <source>
        <dbReference type="RuleBase" id="RU004136"/>
    </source>
</evidence>
<gene>
    <name evidence="10 15" type="primary">murF</name>
    <name evidence="15" type="ORF">GHC57_09425</name>
</gene>
<keyword evidence="4 10" id="KW-0547">Nucleotide-binding</keyword>
<keyword evidence="9 10" id="KW-0961">Cell wall biogenesis/degradation</keyword>
<accession>A0A7X1ZGB9</accession>
<feature type="domain" description="Mur ligase central" evidence="14">
    <location>
        <begin position="123"/>
        <end position="313"/>
    </location>
</feature>
<dbReference type="SUPFAM" id="SSF53244">
    <property type="entry name" value="MurD-like peptide ligases, peptide-binding domain"/>
    <property type="match status" value="1"/>
</dbReference>
<keyword evidence="3 10" id="KW-0132">Cell division</keyword>
<comment type="pathway">
    <text evidence="10 11">Cell wall biogenesis; peptidoglycan biosynthesis.</text>
</comment>
<keyword evidence="5 10" id="KW-0067">ATP-binding</keyword>
<feature type="domain" description="Mur ligase C-terminal" evidence="13">
    <location>
        <begin position="350"/>
        <end position="462"/>
    </location>
</feature>
<dbReference type="InterPro" id="IPR051046">
    <property type="entry name" value="MurCDEF_CellWall_CoF430Synth"/>
</dbReference>
<dbReference type="NCBIfam" id="TIGR01143">
    <property type="entry name" value="murF"/>
    <property type="match status" value="1"/>
</dbReference>
<dbReference type="GO" id="GO:0051301">
    <property type="term" value="P:cell division"/>
    <property type="evidence" value="ECO:0007669"/>
    <property type="project" value="UniProtKB-KW"/>
</dbReference>
<dbReference type="GO" id="GO:0047480">
    <property type="term" value="F:UDP-N-acetylmuramoyl-tripeptide-D-alanyl-D-alanine ligase activity"/>
    <property type="evidence" value="ECO:0007669"/>
    <property type="project" value="UniProtKB-UniRule"/>
</dbReference>
<dbReference type="HAMAP" id="MF_02019">
    <property type="entry name" value="MurF"/>
    <property type="match status" value="1"/>
</dbReference>
<dbReference type="OrthoDB" id="9800958at2"/>
<feature type="domain" description="Mur ligase N-terminal catalytic" evidence="12">
    <location>
        <begin position="36"/>
        <end position="82"/>
    </location>
</feature>
<organism evidence="15 16">
    <name type="scientific">Roseospira navarrensis</name>
    <dbReference type="NCBI Taxonomy" id="140058"/>
    <lineage>
        <taxon>Bacteria</taxon>
        <taxon>Pseudomonadati</taxon>
        <taxon>Pseudomonadota</taxon>
        <taxon>Alphaproteobacteria</taxon>
        <taxon>Rhodospirillales</taxon>
        <taxon>Rhodospirillaceae</taxon>
        <taxon>Roseospira</taxon>
    </lineage>
</organism>
<dbReference type="PANTHER" id="PTHR43024">
    <property type="entry name" value="UDP-N-ACETYLMURAMOYL-TRIPEPTIDE--D-ALANYL-D-ALANINE LIGASE"/>
    <property type="match status" value="1"/>
</dbReference>
<evidence type="ECO:0000313" key="16">
    <source>
        <dbReference type="Proteomes" id="UP000434582"/>
    </source>
</evidence>
<evidence type="ECO:0000259" key="14">
    <source>
        <dbReference type="Pfam" id="PF08245"/>
    </source>
</evidence>
<evidence type="ECO:0000256" key="8">
    <source>
        <dbReference type="ARBA" id="ARBA00023306"/>
    </source>
</evidence>
<evidence type="ECO:0000256" key="2">
    <source>
        <dbReference type="ARBA" id="ARBA00022598"/>
    </source>
</evidence>
<dbReference type="UniPathway" id="UPA00219"/>
<evidence type="ECO:0000256" key="6">
    <source>
        <dbReference type="ARBA" id="ARBA00022960"/>
    </source>
</evidence>
<evidence type="ECO:0000256" key="9">
    <source>
        <dbReference type="ARBA" id="ARBA00023316"/>
    </source>
</evidence>
<dbReference type="GO" id="GO:0008360">
    <property type="term" value="P:regulation of cell shape"/>
    <property type="evidence" value="ECO:0007669"/>
    <property type="project" value="UniProtKB-KW"/>
</dbReference>
<dbReference type="GO" id="GO:0071555">
    <property type="term" value="P:cell wall organization"/>
    <property type="evidence" value="ECO:0007669"/>
    <property type="project" value="UniProtKB-KW"/>
</dbReference>
<dbReference type="PANTHER" id="PTHR43024:SF1">
    <property type="entry name" value="UDP-N-ACETYLMURAMOYL-TRIPEPTIDE--D-ALANYL-D-ALANINE LIGASE"/>
    <property type="match status" value="1"/>
</dbReference>
<comment type="caution">
    <text evidence="10">Lacks conserved residue(s) required for the propagation of feature annotation.</text>
</comment>
<dbReference type="Pfam" id="PF01225">
    <property type="entry name" value="Mur_ligase"/>
    <property type="match status" value="1"/>
</dbReference>
<dbReference type="Gene3D" id="3.40.1190.10">
    <property type="entry name" value="Mur-like, catalytic domain"/>
    <property type="match status" value="1"/>
</dbReference>
<evidence type="ECO:0000256" key="1">
    <source>
        <dbReference type="ARBA" id="ARBA00022490"/>
    </source>
</evidence>
<evidence type="ECO:0000256" key="5">
    <source>
        <dbReference type="ARBA" id="ARBA00022840"/>
    </source>
</evidence>
<evidence type="ECO:0000256" key="7">
    <source>
        <dbReference type="ARBA" id="ARBA00022984"/>
    </source>
</evidence>
<evidence type="ECO:0000256" key="3">
    <source>
        <dbReference type="ARBA" id="ARBA00022618"/>
    </source>
</evidence>
<evidence type="ECO:0000259" key="13">
    <source>
        <dbReference type="Pfam" id="PF02875"/>
    </source>
</evidence>
<dbReference type="AlphaFoldDB" id="A0A7X1ZGB9"/>
<dbReference type="InterPro" id="IPR005863">
    <property type="entry name" value="UDP-N-AcMur_synth"/>
</dbReference>
<dbReference type="Gene3D" id="3.90.190.20">
    <property type="entry name" value="Mur ligase, C-terminal domain"/>
    <property type="match status" value="1"/>
</dbReference>
<evidence type="ECO:0000256" key="4">
    <source>
        <dbReference type="ARBA" id="ARBA00022741"/>
    </source>
</evidence>
<evidence type="ECO:0000259" key="12">
    <source>
        <dbReference type="Pfam" id="PF01225"/>
    </source>
</evidence>
<comment type="function">
    <text evidence="10 11">Involved in cell wall formation. Catalyzes the final step in the synthesis of UDP-N-acetylmuramoyl-pentapeptide, the precursor of murein.</text>
</comment>
<dbReference type="Gene3D" id="3.40.1390.10">
    <property type="entry name" value="MurE/MurF, N-terminal domain"/>
    <property type="match status" value="1"/>
</dbReference>
<dbReference type="RefSeq" id="WP_153343501.1">
    <property type="nucleotide sequence ID" value="NZ_WIVE01000025.1"/>
</dbReference>
<dbReference type="InterPro" id="IPR036615">
    <property type="entry name" value="Mur_ligase_C_dom_sf"/>
</dbReference>
<dbReference type="Pfam" id="PF08245">
    <property type="entry name" value="Mur_ligase_M"/>
    <property type="match status" value="1"/>
</dbReference>
<dbReference type="GO" id="GO:0005524">
    <property type="term" value="F:ATP binding"/>
    <property type="evidence" value="ECO:0007669"/>
    <property type="project" value="UniProtKB-UniRule"/>
</dbReference>
<keyword evidence="16" id="KW-1185">Reference proteome</keyword>
<comment type="catalytic activity">
    <reaction evidence="10 11">
        <text>D-alanyl-D-alanine + UDP-N-acetyl-alpha-D-muramoyl-L-alanyl-gamma-D-glutamyl-meso-2,6-diaminopimelate + ATP = UDP-N-acetyl-alpha-D-muramoyl-L-alanyl-gamma-D-glutamyl-meso-2,6-diaminopimeloyl-D-alanyl-D-alanine + ADP + phosphate + H(+)</text>
        <dbReference type="Rhea" id="RHEA:28374"/>
        <dbReference type="ChEBI" id="CHEBI:15378"/>
        <dbReference type="ChEBI" id="CHEBI:30616"/>
        <dbReference type="ChEBI" id="CHEBI:43474"/>
        <dbReference type="ChEBI" id="CHEBI:57822"/>
        <dbReference type="ChEBI" id="CHEBI:61386"/>
        <dbReference type="ChEBI" id="CHEBI:83905"/>
        <dbReference type="ChEBI" id="CHEBI:456216"/>
        <dbReference type="EC" id="6.3.2.10"/>
    </reaction>
</comment>
<dbReference type="InterPro" id="IPR000713">
    <property type="entry name" value="Mur_ligase_N"/>
</dbReference>
<comment type="similarity">
    <text evidence="10">Belongs to the MurCDEF family. MurF subfamily.</text>
</comment>
<keyword evidence="1 10" id="KW-0963">Cytoplasm</keyword>
<reference evidence="15 16" key="1">
    <citation type="submission" date="2019-10" db="EMBL/GenBank/DDBJ databases">
        <title>Draft whole-genome sequence of the purple nonsulfur photosynthetic bacterium Roseospira navarrensis DSM 15114.</title>
        <authorList>
            <person name="Kyndt J.A."/>
            <person name="Meyer T.E."/>
        </authorList>
    </citation>
    <scope>NUCLEOTIDE SEQUENCE [LARGE SCALE GENOMIC DNA]</scope>
    <source>
        <strain evidence="15 16">DSM 15114</strain>
    </source>
</reference>
<dbReference type="InterPro" id="IPR013221">
    <property type="entry name" value="Mur_ligase_cen"/>
</dbReference>
<evidence type="ECO:0000313" key="15">
    <source>
        <dbReference type="EMBL" id="MQX36735.1"/>
    </source>
</evidence>
<dbReference type="SUPFAM" id="SSF63418">
    <property type="entry name" value="MurE/MurF N-terminal domain"/>
    <property type="match status" value="1"/>
</dbReference>
<keyword evidence="7 10" id="KW-0573">Peptidoglycan synthesis</keyword>
<dbReference type="SUPFAM" id="SSF53623">
    <property type="entry name" value="MurD-like peptide ligases, catalytic domain"/>
    <property type="match status" value="1"/>
</dbReference>
<keyword evidence="2 10" id="KW-0436">Ligase</keyword>
<dbReference type="GO" id="GO:0009252">
    <property type="term" value="P:peptidoglycan biosynthetic process"/>
    <property type="evidence" value="ECO:0007669"/>
    <property type="project" value="UniProtKB-UniRule"/>
</dbReference>
<dbReference type="EMBL" id="WIVE01000025">
    <property type="protein sequence ID" value="MQX36735.1"/>
    <property type="molecule type" value="Genomic_DNA"/>
</dbReference>
<comment type="subcellular location">
    <subcellularLocation>
        <location evidence="10 11">Cytoplasm</location>
    </subcellularLocation>
</comment>
<dbReference type="InterPro" id="IPR035911">
    <property type="entry name" value="MurE/MurF_N"/>
</dbReference>
<proteinExistence type="inferred from homology"/>
<protein>
    <recommendedName>
        <fullName evidence="10 11">UDP-N-acetylmuramoyl-tripeptide--D-alanyl-D-alanine ligase</fullName>
        <ecNumber evidence="10 11">6.3.2.10</ecNumber>
    </recommendedName>
    <alternativeName>
        <fullName evidence="10">D-alanyl-D-alanine-adding enzyme</fullName>
    </alternativeName>
</protein>
<dbReference type="Proteomes" id="UP000434582">
    <property type="component" value="Unassembled WGS sequence"/>
</dbReference>
<evidence type="ECO:0000256" key="10">
    <source>
        <dbReference type="HAMAP-Rule" id="MF_02019"/>
    </source>
</evidence>
<name>A0A7X1ZGB9_9PROT</name>
<dbReference type="EC" id="6.3.2.10" evidence="10 11"/>
<comment type="caution">
    <text evidence="15">The sequence shown here is derived from an EMBL/GenBank/DDBJ whole genome shotgun (WGS) entry which is preliminary data.</text>
</comment>